<dbReference type="EMBL" id="CAMAPF010000051">
    <property type="protein sequence ID" value="CAH9085459.1"/>
    <property type="molecule type" value="Genomic_DNA"/>
</dbReference>
<sequence length="114" mass="12709">MQRNSDGGDGGSLVADLRTLILSSYWTSLPDPVPRPIGSESETLCYEPVIQTWPIDKLGNLFYGFHYMWLASVFILKIKSIPNGFWLAAYGLGDICTVIINSLQNKLSTCTENY</sequence>
<keyword evidence="2" id="KW-1185">Reference proteome</keyword>
<dbReference type="AlphaFoldDB" id="A0AAV0CZX0"/>
<proteinExistence type="predicted"/>
<evidence type="ECO:0000313" key="2">
    <source>
        <dbReference type="Proteomes" id="UP001152523"/>
    </source>
</evidence>
<accession>A0AAV0CZX0</accession>
<reference evidence="1" key="1">
    <citation type="submission" date="2022-07" db="EMBL/GenBank/DDBJ databases">
        <authorList>
            <person name="Macas J."/>
            <person name="Novak P."/>
            <person name="Neumann P."/>
        </authorList>
    </citation>
    <scope>NUCLEOTIDE SEQUENCE</scope>
</reference>
<dbReference type="Proteomes" id="UP001152523">
    <property type="component" value="Unassembled WGS sequence"/>
</dbReference>
<organism evidence="1 2">
    <name type="scientific">Cuscuta epithymum</name>
    <dbReference type="NCBI Taxonomy" id="186058"/>
    <lineage>
        <taxon>Eukaryota</taxon>
        <taxon>Viridiplantae</taxon>
        <taxon>Streptophyta</taxon>
        <taxon>Embryophyta</taxon>
        <taxon>Tracheophyta</taxon>
        <taxon>Spermatophyta</taxon>
        <taxon>Magnoliopsida</taxon>
        <taxon>eudicotyledons</taxon>
        <taxon>Gunneridae</taxon>
        <taxon>Pentapetalae</taxon>
        <taxon>asterids</taxon>
        <taxon>lamiids</taxon>
        <taxon>Solanales</taxon>
        <taxon>Convolvulaceae</taxon>
        <taxon>Cuscuteae</taxon>
        <taxon>Cuscuta</taxon>
        <taxon>Cuscuta subgen. Cuscuta</taxon>
    </lineage>
</organism>
<evidence type="ECO:0000313" key="1">
    <source>
        <dbReference type="EMBL" id="CAH9085459.1"/>
    </source>
</evidence>
<name>A0AAV0CZX0_9ASTE</name>
<gene>
    <name evidence="1" type="ORF">CEPIT_LOCUS9288</name>
</gene>
<protein>
    <submittedName>
        <fullName evidence="1">Uncharacterized protein</fullName>
    </submittedName>
</protein>
<comment type="caution">
    <text evidence="1">The sequence shown here is derived from an EMBL/GenBank/DDBJ whole genome shotgun (WGS) entry which is preliminary data.</text>
</comment>